<sequence>MFEIYYSKDQGLLDNRIYLFKRQHRNVRHLRNLDSSELELALVQRNLGDEEEIGNLIIENYRGSFELLKAVIPFAKEDYENILMVQIGTPEKGLIGFSDNAEVEIKKLNENTKKGYINQLIKNRYSKNFPHNLLKLIKEKVPPCATSINELMENVIVLMKNGLLTDNILTTLLSTQRREPNFFNFFELYIDKEENRWFSFFNEFVVCPETLRKFSYSLTFKLLELKKFLSLRSKSEDLSRIASLMKVEKYSVSILNSYFKRHGERMILWLDEFIIDLYFLHSRALHSFSADSTILRYFLLRKRVELFGK</sequence>
<evidence type="ECO:0000313" key="2">
    <source>
        <dbReference type="Proteomes" id="UP000324831"/>
    </source>
</evidence>
<comment type="caution">
    <text evidence="1">The sequence shown here is derived from an EMBL/GenBank/DDBJ whole genome shotgun (WGS) entry which is preliminary data.</text>
</comment>
<reference evidence="1 2" key="1">
    <citation type="submission" date="2019-01" db="EMBL/GenBank/DDBJ databases">
        <title>Draft genome sequences of Candidatus Mycoplasma haemohominis SWG34-3 identified from a patient with pyrexia, anemia and liver dysfunction.</title>
        <authorList>
            <person name="Sekizuka T."/>
            <person name="Hattori N."/>
            <person name="Katano H."/>
            <person name="Takuma T."/>
            <person name="Ito T."/>
            <person name="Arai N."/>
            <person name="Yanai R."/>
            <person name="Ishii S."/>
            <person name="Miura Y."/>
            <person name="Tokunaga T."/>
            <person name="Watanabe H."/>
            <person name="Nomura N."/>
            <person name="Eguchi J."/>
            <person name="Arai T."/>
            <person name="Hasegawa H."/>
            <person name="Nakamaki T."/>
            <person name="Wakita T."/>
            <person name="Niki Y."/>
            <person name="Kuroda M."/>
        </authorList>
    </citation>
    <scope>NUCLEOTIDE SEQUENCE [LARGE SCALE GENOMIC DNA]</scope>
    <source>
        <strain evidence="1">SWG34-3</strain>
    </source>
</reference>
<gene>
    <name evidence="1" type="ORF">MHSWG343_08280</name>
</gene>
<accession>A0A478FQN7</accession>
<protein>
    <recommendedName>
        <fullName evidence="3">DNA polymerase III subunit delta</fullName>
    </recommendedName>
</protein>
<organism evidence="1 2">
    <name type="scientific">Candidatus Mycoplasma haematohominis</name>
    <dbReference type="NCBI Taxonomy" id="1494318"/>
    <lineage>
        <taxon>Bacteria</taxon>
        <taxon>Bacillati</taxon>
        <taxon>Mycoplasmatota</taxon>
        <taxon>Mollicutes</taxon>
        <taxon>Mycoplasmataceae</taxon>
        <taxon>Mycoplasma</taxon>
    </lineage>
</organism>
<dbReference type="Proteomes" id="UP000324831">
    <property type="component" value="Unassembled WGS sequence"/>
</dbReference>
<evidence type="ECO:0000313" key="1">
    <source>
        <dbReference type="EMBL" id="GCE63821.1"/>
    </source>
</evidence>
<proteinExistence type="predicted"/>
<dbReference type="RefSeq" id="WP_216083271.1">
    <property type="nucleotide sequence ID" value="NZ_CACTIB010000020.1"/>
</dbReference>
<dbReference type="EMBL" id="BIMN01000004">
    <property type="protein sequence ID" value="GCE63821.1"/>
    <property type="molecule type" value="Genomic_DNA"/>
</dbReference>
<dbReference type="AlphaFoldDB" id="A0A478FQN7"/>
<name>A0A478FQN7_9MOLU</name>
<evidence type="ECO:0008006" key="3">
    <source>
        <dbReference type="Google" id="ProtNLM"/>
    </source>
</evidence>